<evidence type="ECO:0000259" key="10">
    <source>
        <dbReference type="PROSITE" id="PS51387"/>
    </source>
</evidence>
<dbReference type="EMBL" id="FOCX01000006">
    <property type="protein sequence ID" value="SEN94203.1"/>
    <property type="molecule type" value="Genomic_DNA"/>
</dbReference>
<evidence type="ECO:0000256" key="6">
    <source>
        <dbReference type="ARBA" id="ARBA00023002"/>
    </source>
</evidence>
<feature type="domain" description="FAD-binding PCMH-type" evidence="10">
    <location>
        <begin position="64"/>
        <end position="295"/>
    </location>
</feature>
<dbReference type="SUPFAM" id="SSF46548">
    <property type="entry name" value="alpha-helical ferredoxin"/>
    <property type="match status" value="1"/>
</dbReference>
<keyword evidence="5" id="KW-0809">Transit peptide</keyword>
<evidence type="ECO:0000259" key="9">
    <source>
        <dbReference type="PROSITE" id="PS51379"/>
    </source>
</evidence>
<accession>A0A1H8KMM4</accession>
<dbReference type="SUPFAM" id="SSF55103">
    <property type="entry name" value="FAD-linked oxidases, C-terminal domain"/>
    <property type="match status" value="1"/>
</dbReference>
<evidence type="ECO:0000256" key="4">
    <source>
        <dbReference type="ARBA" id="ARBA00022827"/>
    </source>
</evidence>
<dbReference type="InterPro" id="IPR004113">
    <property type="entry name" value="FAD-bd_oxidored_4_C"/>
</dbReference>
<dbReference type="PANTHER" id="PTHR11748:SF111">
    <property type="entry name" value="D-LACTATE DEHYDROGENASE, MITOCHONDRIAL-RELATED"/>
    <property type="match status" value="1"/>
</dbReference>
<organism evidence="11 12">
    <name type="scientific">Halorientalis persicus</name>
    <dbReference type="NCBI Taxonomy" id="1367881"/>
    <lineage>
        <taxon>Archaea</taxon>
        <taxon>Methanobacteriati</taxon>
        <taxon>Methanobacteriota</taxon>
        <taxon>Stenosarchaea group</taxon>
        <taxon>Halobacteria</taxon>
        <taxon>Halobacteriales</taxon>
        <taxon>Haloarculaceae</taxon>
        <taxon>Halorientalis</taxon>
    </lineage>
</organism>
<sequence length="1020" mass="109587">MSSESGASGTSSGDPSTDDRAAYDYQGGDVARPGLVADLQSLIDGEVRFDEYSREQYATDASIYAITPVGVVFPTSTADVAAVVEYCADRGIPVLPRGAGTSLAGQTVNRAVVLDFSKHMDALRDIDADARRARAQPGITLGHLNAALADADLKFAPDPAWGDKSVLGGAIGNNSTGAHSLQYGKTDAYVEACEVVLADGSVTTFEPVPVAELDERADPDGDLEGRIYAAVGDLLDDEDIADAYPDLKRNVSGYNLDYVIERAREDGVVDMPGLLAGSEGTLAVVTEAEVSLEPVPETKALALLRYDDLLEAMEDVEPILDHDPAAVEVLDDVLLDLARDTAEFGALVDEMVPAGTGAVLLVEFYADDDAEGRERVADLLADRVPGTETLADPTGEGVETDATVRAASADEAHDESKREQFWKLRKSGLPILLGRTSDAKHVAFVEDTAVPPANLPEFVADFRAVLEDHDTYASFYAHAGPGVLHIRPLVNTKTEAGVAQMESIADDVTDLVVEYGGSVSGEHGDGRARTQWNRKLYGEAVWETFRDLKSAFDPDWLLNPGQVVARPDEPTDVTEHLRFDPDYEFDAGFEPELQWDDENGLQGMAELCHGCGGCRGHQDTTGGVMCPTFRAAEEESLSTRGRANSLRRAMSGELPEDEQFSEEFVTEVLDLCIGCKGCAHDCPSEVDMAKLKAELTHEHHQREGTSLRDRLFANVDTLSAVGSALAPISNLATKVPGARTAIEKTVGIARERSLPTFRRGTFAKWFRKRGSHVPADEGDRRVLLLPDTYTNYSRPEAGKAAVEVLEAAGVHVEVPPGLTDSGRAAFSKGFLGKARETARANVADLAPRVAEGWDVVVVEPSDAVMYQSDYLDLLGDTEDAAAAETVAENAYGVLEYLDVHRLDEAIDFAARDDHLTYHGHCHQKATAKDHHAVGVLRRAGYRVDPLDSGCCGMAGSFGYEAEHYSMSRAIGDILFEQVTDSDGERVVAPGASCRTQLGDRPDADGEPPHPIETVADALAE</sequence>
<feature type="region of interest" description="Disordered" evidence="8">
    <location>
        <begin position="1"/>
        <end position="25"/>
    </location>
</feature>
<dbReference type="SUPFAM" id="SSF56176">
    <property type="entry name" value="FAD-binding/transporter-associated domain-like"/>
    <property type="match status" value="1"/>
</dbReference>
<evidence type="ECO:0000313" key="12">
    <source>
        <dbReference type="Proteomes" id="UP000198775"/>
    </source>
</evidence>
<evidence type="ECO:0000313" key="11">
    <source>
        <dbReference type="EMBL" id="SEN94203.1"/>
    </source>
</evidence>
<dbReference type="GO" id="GO:0071949">
    <property type="term" value="F:FAD binding"/>
    <property type="evidence" value="ECO:0007669"/>
    <property type="project" value="InterPro"/>
</dbReference>
<proteinExistence type="inferred from homology"/>
<dbReference type="GO" id="GO:0008720">
    <property type="term" value="F:D-lactate dehydrogenase (NAD+) activity"/>
    <property type="evidence" value="ECO:0007669"/>
    <property type="project" value="TreeGrafter"/>
</dbReference>
<dbReference type="Gene3D" id="3.30.70.2740">
    <property type="match status" value="1"/>
</dbReference>
<dbReference type="OrthoDB" id="2837at2157"/>
<dbReference type="PANTHER" id="PTHR11748">
    <property type="entry name" value="D-LACTATE DEHYDROGENASE"/>
    <property type="match status" value="1"/>
</dbReference>
<evidence type="ECO:0000256" key="8">
    <source>
        <dbReference type="SAM" id="MobiDB-lite"/>
    </source>
</evidence>
<dbReference type="InterPro" id="IPR016167">
    <property type="entry name" value="FAD-bd_PCMH_sub1"/>
</dbReference>
<dbReference type="Pfam" id="PF02754">
    <property type="entry name" value="CCG"/>
    <property type="match status" value="1"/>
</dbReference>
<dbReference type="Gene3D" id="3.30.465.10">
    <property type="match status" value="1"/>
</dbReference>
<feature type="region of interest" description="Disordered" evidence="8">
    <location>
        <begin position="990"/>
        <end position="1020"/>
    </location>
</feature>
<reference evidence="12" key="1">
    <citation type="submission" date="2016-10" db="EMBL/GenBank/DDBJ databases">
        <authorList>
            <person name="Varghese N."/>
            <person name="Submissions S."/>
        </authorList>
    </citation>
    <scope>NUCLEOTIDE SEQUENCE [LARGE SCALE GENOMIC DNA]</scope>
    <source>
        <strain evidence="12">IBRC-M 10043</strain>
    </source>
</reference>
<name>A0A1H8KMM4_9EURY</name>
<keyword evidence="4" id="KW-0274">FAD</keyword>
<dbReference type="InterPro" id="IPR036318">
    <property type="entry name" value="FAD-bd_PCMH-like_sf"/>
</dbReference>
<dbReference type="Pfam" id="PF02913">
    <property type="entry name" value="FAD-oxidase_C"/>
    <property type="match status" value="1"/>
</dbReference>
<feature type="compositionally biased region" description="Basic and acidic residues" evidence="8">
    <location>
        <begin position="997"/>
        <end position="1009"/>
    </location>
</feature>
<dbReference type="Pfam" id="PF13183">
    <property type="entry name" value="Fer4_8"/>
    <property type="match status" value="1"/>
</dbReference>
<dbReference type="Pfam" id="PF01565">
    <property type="entry name" value="FAD_binding_4"/>
    <property type="match status" value="1"/>
</dbReference>
<evidence type="ECO:0000256" key="1">
    <source>
        <dbReference type="ARBA" id="ARBA00001974"/>
    </source>
</evidence>
<dbReference type="RefSeq" id="WP_092659100.1">
    <property type="nucleotide sequence ID" value="NZ_FOCX01000006.1"/>
</dbReference>
<evidence type="ECO:0000256" key="2">
    <source>
        <dbReference type="ARBA" id="ARBA00008000"/>
    </source>
</evidence>
<dbReference type="InterPro" id="IPR017896">
    <property type="entry name" value="4Fe4S_Fe-S-bd"/>
</dbReference>
<dbReference type="Gene3D" id="1.10.1060.10">
    <property type="entry name" value="Alpha-helical ferredoxin"/>
    <property type="match status" value="1"/>
</dbReference>
<dbReference type="InterPro" id="IPR016171">
    <property type="entry name" value="Vanillyl_alc_oxidase_C-sub2"/>
</dbReference>
<dbReference type="InterPro" id="IPR016169">
    <property type="entry name" value="FAD-bd_PCMH_sub2"/>
</dbReference>
<protein>
    <recommendedName>
        <fullName evidence="7">D-lactate dehydrogenase (cytochrome)</fullName>
        <ecNumber evidence="7">1.1.2.4</ecNumber>
    </recommendedName>
</protein>
<dbReference type="EC" id="1.1.2.4" evidence="7"/>
<dbReference type="InterPro" id="IPR016166">
    <property type="entry name" value="FAD-bd_PCMH"/>
</dbReference>
<dbReference type="AlphaFoldDB" id="A0A1H8KMM4"/>
<dbReference type="InterPro" id="IPR016164">
    <property type="entry name" value="FAD-linked_Oxase-like_C"/>
</dbReference>
<dbReference type="InterPro" id="IPR004017">
    <property type="entry name" value="Cys_rich_dom"/>
</dbReference>
<comment type="cofactor">
    <cofactor evidence="1">
        <name>FAD</name>
        <dbReference type="ChEBI" id="CHEBI:57692"/>
    </cofactor>
</comment>
<evidence type="ECO:0000256" key="3">
    <source>
        <dbReference type="ARBA" id="ARBA00022630"/>
    </source>
</evidence>
<keyword evidence="3" id="KW-0285">Flavoprotein</keyword>
<comment type="similarity">
    <text evidence="2">Belongs to the FAD-binding oxidoreductase/transferase type 4 family.</text>
</comment>
<dbReference type="PROSITE" id="PS00198">
    <property type="entry name" value="4FE4S_FER_1"/>
    <property type="match status" value="1"/>
</dbReference>
<dbReference type="GO" id="GO:0051536">
    <property type="term" value="F:iron-sulfur cluster binding"/>
    <property type="evidence" value="ECO:0007669"/>
    <property type="project" value="InterPro"/>
</dbReference>
<keyword evidence="12" id="KW-1185">Reference proteome</keyword>
<keyword evidence="6" id="KW-0560">Oxidoreductase</keyword>
<dbReference type="Gene3D" id="1.10.45.10">
    <property type="entry name" value="Vanillyl-alcohol Oxidase, Chain A, domain 4"/>
    <property type="match status" value="1"/>
</dbReference>
<dbReference type="InterPro" id="IPR017900">
    <property type="entry name" value="4Fe4S_Fe_S_CS"/>
</dbReference>
<feature type="domain" description="4Fe-4S ferredoxin-type" evidence="9">
    <location>
        <begin position="662"/>
        <end position="694"/>
    </location>
</feature>
<dbReference type="GO" id="GO:0004458">
    <property type="term" value="F:D-lactate dehydrogenase (cytochrome) activity"/>
    <property type="evidence" value="ECO:0007669"/>
    <property type="project" value="UniProtKB-EC"/>
</dbReference>
<dbReference type="Gene3D" id="3.30.43.10">
    <property type="entry name" value="Uridine Diphospho-n-acetylenolpyruvylglucosamine Reductase, domain 2"/>
    <property type="match status" value="1"/>
</dbReference>
<dbReference type="PROSITE" id="PS51387">
    <property type="entry name" value="FAD_PCMH"/>
    <property type="match status" value="1"/>
</dbReference>
<feature type="compositionally biased region" description="Low complexity" evidence="8">
    <location>
        <begin position="1"/>
        <end position="15"/>
    </location>
</feature>
<dbReference type="GO" id="GO:1903457">
    <property type="term" value="P:lactate catabolic process"/>
    <property type="evidence" value="ECO:0007669"/>
    <property type="project" value="TreeGrafter"/>
</dbReference>
<dbReference type="PROSITE" id="PS51379">
    <property type="entry name" value="4FE4S_FER_2"/>
    <property type="match status" value="1"/>
</dbReference>
<dbReference type="InterPro" id="IPR009051">
    <property type="entry name" value="Helical_ferredxn"/>
</dbReference>
<dbReference type="InterPro" id="IPR006094">
    <property type="entry name" value="Oxid_FAD_bind_N"/>
</dbReference>
<gene>
    <name evidence="11" type="ORF">SAMN05216388_1006117</name>
</gene>
<dbReference type="Proteomes" id="UP000198775">
    <property type="component" value="Unassembled WGS sequence"/>
</dbReference>
<evidence type="ECO:0000256" key="7">
    <source>
        <dbReference type="ARBA" id="ARBA00038897"/>
    </source>
</evidence>
<evidence type="ECO:0000256" key="5">
    <source>
        <dbReference type="ARBA" id="ARBA00022946"/>
    </source>
</evidence>